<dbReference type="EMBL" id="PDUD01000025">
    <property type="protein sequence ID" value="PHN04420.1"/>
    <property type="molecule type" value="Genomic_DNA"/>
</dbReference>
<dbReference type="Proteomes" id="UP000223913">
    <property type="component" value="Unassembled WGS sequence"/>
</dbReference>
<feature type="signal peptide" evidence="2">
    <location>
        <begin position="1"/>
        <end position="19"/>
    </location>
</feature>
<dbReference type="InterPro" id="IPR021109">
    <property type="entry name" value="Peptidase_aspartic_dom_sf"/>
</dbReference>
<dbReference type="Gene3D" id="2.40.70.10">
    <property type="entry name" value="Acid Proteases"/>
    <property type="match status" value="2"/>
</dbReference>
<organism evidence="4 5">
    <name type="scientific">Flavilitoribacter nigricans (strain ATCC 23147 / DSM 23189 / NBRC 102662 / NCIMB 1420 / SS-2)</name>
    <name type="common">Lewinella nigricans</name>
    <dbReference type="NCBI Taxonomy" id="1122177"/>
    <lineage>
        <taxon>Bacteria</taxon>
        <taxon>Pseudomonadati</taxon>
        <taxon>Bacteroidota</taxon>
        <taxon>Saprospiria</taxon>
        <taxon>Saprospirales</taxon>
        <taxon>Lewinellaceae</taxon>
        <taxon>Flavilitoribacter</taxon>
    </lineage>
</organism>
<keyword evidence="1" id="KW-0378">Hydrolase</keyword>
<feature type="chain" id="PRO_5012452027" description="Peptidase A2 domain-containing protein" evidence="2">
    <location>
        <begin position="20"/>
        <end position="312"/>
    </location>
</feature>
<evidence type="ECO:0000256" key="2">
    <source>
        <dbReference type="SAM" id="SignalP"/>
    </source>
</evidence>
<evidence type="ECO:0000313" key="5">
    <source>
        <dbReference type="Proteomes" id="UP000223913"/>
    </source>
</evidence>
<dbReference type="AlphaFoldDB" id="A0A2D0N7Q6"/>
<dbReference type="GO" id="GO:0004190">
    <property type="term" value="F:aspartic-type endopeptidase activity"/>
    <property type="evidence" value="ECO:0007669"/>
    <property type="project" value="InterPro"/>
</dbReference>
<dbReference type="InterPro" id="IPR001995">
    <property type="entry name" value="Peptidase_A2_cat"/>
</dbReference>
<evidence type="ECO:0000259" key="3">
    <source>
        <dbReference type="PROSITE" id="PS50175"/>
    </source>
</evidence>
<evidence type="ECO:0000313" key="4">
    <source>
        <dbReference type="EMBL" id="PHN04420.1"/>
    </source>
</evidence>
<proteinExistence type="predicted"/>
<dbReference type="SUPFAM" id="SSF50630">
    <property type="entry name" value="Acid proteases"/>
    <property type="match status" value="1"/>
</dbReference>
<feature type="domain" description="Peptidase A2" evidence="3">
    <location>
        <begin position="50"/>
        <end position="124"/>
    </location>
</feature>
<sequence length="312" mass="35811">MKTPITLFFCLAFLAGLNANYLIDGPVAELSIQTEGKMILIPGIVDGVEGYFMLDTGAPELILNERYFPERKVGRKKVLQDVGKKMSCAQIRVEHFIMGNVYRDNFEAIITDLHTTEKALGRPILGLLGYDVLRHFEVRIDYYGGFITFCNLDEAGRPVHQWQKRSPDHQLEFIMEGHLPTIEGQLLGKSNLMLGLDSGASVNLMDQSYRGYLRKHCLKEREIDFQCINSKVEAAPFFVMPQLEVENAYQVQFWRTSIGDFSHFRSNDIYIQGILGANFFQLGLISINYQMQTIKIWDEPARINRRYICLNH</sequence>
<gene>
    <name evidence="4" type="ORF">CRP01_20640</name>
</gene>
<protein>
    <recommendedName>
        <fullName evidence="3">Peptidase A2 domain-containing protein</fullName>
    </recommendedName>
</protein>
<dbReference type="GO" id="GO:0006508">
    <property type="term" value="P:proteolysis"/>
    <property type="evidence" value="ECO:0007669"/>
    <property type="project" value="InterPro"/>
</dbReference>
<dbReference type="PROSITE" id="PS50175">
    <property type="entry name" value="ASP_PROT_RETROV"/>
    <property type="match status" value="1"/>
</dbReference>
<dbReference type="RefSeq" id="WP_099151993.1">
    <property type="nucleotide sequence ID" value="NZ_PDUD01000025.1"/>
</dbReference>
<accession>A0A2D0N7Q6</accession>
<dbReference type="Pfam" id="PF13650">
    <property type="entry name" value="Asp_protease_2"/>
    <property type="match status" value="1"/>
</dbReference>
<evidence type="ECO:0000256" key="1">
    <source>
        <dbReference type="ARBA" id="ARBA00022801"/>
    </source>
</evidence>
<name>A0A2D0N7Q6_FLAN2</name>
<reference evidence="4 5" key="1">
    <citation type="submission" date="2017-10" db="EMBL/GenBank/DDBJ databases">
        <title>The draft genome sequence of Lewinella nigricans NBRC 102662.</title>
        <authorList>
            <person name="Wang K."/>
        </authorList>
    </citation>
    <scope>NUCLEOTIDE SEQUENCE [LARGE SCALE GENOMIC DNA]</scope>
    <source>
        <strain evidence="4 5">NBRC 102662</strain>
    </source>
</reference>
<dbReference type="OrthoDB" id="3521766at2"/>
<dbReference type="InterPro" id="IPR034122">
    <property type="entry name" value="Retropepsin-like_bacterial"/>
</dbReference>
<keyword evidence="2" id="KW-0732">Signal</keyword>
<dbReference type="CDD" id="cd05483">
    <property type="entry name" value="retropepsin_like_bacteria"/>
    <property type="match status" value="1"/>
</dbReference>
<comment type="caution">
    <text evidence="4">The sequence shown here is derived from an EMBL/GenBank/DDBJ whole genome shotgun (WGS) entry which is preliminary data.</text>
</comment>
<keyword evidence="5" id="KW-1185">Reference proteome</keyword>